<name>A0A068SUW2_NEOGA</name>
<dbReference type="InterPro" id="IPR037401">
    <property type="entry name" value="SnoaL-like"/>
</dbReference>
<dbReference type="OrthoDB" id="9808719at2"/>
<dbReference type="AlphaFoldDB" id="A0A068SUW2"/>
<dbReference type="GeneID" id="24256684"/>
<dbReference type="eggNOG" id="COG0346">
    <property type="taxonomic scope" value="Bacteria"/>
</dbReference>
<dbReference type="Proteomes" id="UP000028181">
    <property type="component" value="Chromosome I"/>
</dbReference>
<gene>
    <name evidence="2" type="ORF">RG540_CH33820</name>
</gene>
<keyword evidence="2" id="KW-0413">Isomerase</keyword>
<evidence type="ECO:0000259" key="1">
    <source>
        <dbReference type="Pfam" id="PF12680"/>
    </source>
</evidence>
<dbReference type="GO" id="GO:0016853">
    <property type="term" value="F:isomerase activity"/>
    <property type="evidence" value="ECO:0007669"/>
    <property type="project" value="UniProtKB-KW"/>
</dbReference>
<dbReference type="PATRIC" id="fig|1028800.3.peg.3435"/>
<dbReference type="KEGG" id="ngg:RG540_CH33820"/>
<protein>
    <submittedName>
        <fullName evidence="2">Isomerase</fullName>
    </submittedName>
</protein>
<dbReference type="InterPro" id="IPR032710">
    <property type="entry name" value="NTF2-like_dom_sf"/>
</dbReference>
<dbReference type="Gene3D" id="3.10.450.50">
    <property type="match status" value="1"/>
</dbReference>
<feature type="domain" description="SnoaL-like" evidence="1">
    <location>
        <begin position="8"/>
        <end position="108"/>
    </location>
</feature>
<evidence type="ECO:0000313" key="3">
    <source>
        <dbReference type="Proteomes" id="UP000028181"/>
    </source>
</evidence>
<proteinExistence type="predicted"/>
<dbReference type="HOGENOM" id="CLU_125060_0_0_5"/>
<organism evidence="2 3">
    <name type="scientific">Neorhizobium galegae bv. orientalis str. HAMBI 540</name>
    <dbReference type="NCBI Taxonomy" id="1028800"/>
    <lineage>
        <taxon>Bacteria</taxon>
        <taxon>Pseudomonadati</taxon>
        <taxon>Pseudomonadota</taxon>
        <taxon>Alphaproteobacteria</taxon>
        <taxon>Hyphomicrobiales</taxon>
        <taxon>Rhizobiaceae</taxon>
        <taxon>Rhizobium/Agrobacterium group</taxon>
        <taxon>Neorhizobium</taxon>
    </lineage>
</organism>
<accession>A0A068SUW2</accession>
<evidence type="ECO:0000313" key="2">
    <source>
        <dbReference type="EMBL" id="CDN49546.1"/>
    </source>
</evidence>
<dbReference type="SUPFAM" id="SSF54427">
    <property type="entry name" value="NTF2-like"/>
    <property type="match status" value="1"/>
</dbReference>
<keyword evidence="3" id="KW-1185">Reference proteome</keyword>
<dbReference type="EMBL" id="HG938353">
    <property type="protein sequence ID" value="CDN49546.1"/>
    <property type="molecule type" value="Genomic_DNA"/>
</dbReference>
<sequence>MTDANTNAERYLAIWNETDAVRRKAMIAETWAEDGLYVDPLMRGEGHEGVDRLVEGAQARFPGFRFTLLGTPDGYDDNLRFSWGLGPVDGEVLIKGTDFAVLENGRLKSVCGFLDQVPAAA</sequence>
<dbReference type="RefSeq" id="WP_038590194.1">
    <property type="nucleotide sequence ID" value="NZ_HG938353.1"/>
</dbReference>
<dbReference type="Pfam" id="PF12680">
    <property type="entry name" value="SnoaL_2"/>
    <property type="match status" value="1"/>
</dbReference>
<reference evidence="3" key="1">
    <citation type="journal article" date="2014" name="BMC Genomics">
        <title>Genome sequencing of two Neorhizobium galegae strains reveals a noeT gene responsible for the unusual acetylation of the nodulation factors.</title>
        <authorList>
            <person name="Osterman J."/>
            <person name="Marsh J."/>
            <person name="Laine P.K."/>
            <person name="Zeng Z."/>
            <person name="Alatalo E."/>
            <person name="Sullivan J.T."/>
            <person name="Young J.P."/>
            <person name="Thomas-Oates J."/>
            <person name="Paulin L."/>
            <person name="Lindstrom K."/>
        </authorList>
    </citation>
    <scope>NUCLEOTIDE SEQUENCE [LARGE SCALE GENOMIC DNA]</scope>
    <source>
        <strain evidence="3">HAMBI 540</strain>
    </source>
</reference>